<dbReference type="AlphaFoldDB" id="A6XA74"/>
<proteinExistence type="evidence at transcript level"/>
<sequence>MDCYLLLLLLLLGLAGKVQM</sequence>
<evidence type="ECO:0000313" key="2">
    <source>
        <dbReference type="MGI" id="MGI:1918576"/>
    </source>
</evidence>
<dbReference type="AGR" id="MGI:1918576"/>
<accession>A6XA74</accession>
<name>A6XA74_MOUSE</name>
<reference evidence="1" key="1">
    <citation type="submission" date="2005-06" db="EMBL/GenBank/DDBJ databases">
        <title>Trem-like transcripts expression in microglia and peripheral myeloid cells display a common pattern.</title>
        <authorList>
            <person name="Melchior B."/>
            <person name="Carson M.J."/>
        </authorList>
    </citation>
    <scope>NUCLEOTIDE SEQUENCE</scope>
    <source>
        <strain evidence="1">C57Bl6/J</strain>
    </source>
</reference>
<dbReference type="EMBL" id="DQ087182">
    <property type="protein sequence ID" value="ABA38678.1"/>
    <property type="molecule type" value="mRNA"/>
</dbReference>
<dbReference type="MGI" id="MGI:1918576">
    <property type="gene designation" value="Treml1"/>
</dbReference>
<evidence type="ECO:0000313" key="1">
    <source>
        <dbReference type="EMBL" id="ABA38678.1"/>
    </source>
</evidence>
<organism evidence="1">
    <name type="scientific">Mus musculus</name>
    <name type="common">Mouse</name>
    <dbReference type="NCBI Taxonomy" id="10090"/>
    <lineage>
        <taxon>Eukaryota</taxon>
        <taxon>Metazoa</taxon>
        <taxon>Chordata</taxon>
        <taxon>Craniata</taxon>
        <taxon>Vertebrata</taxon>
        <taxon>Euteleostomi</taxon>
        <taxon>Mammalia</taxon>
        <taxon>Eutheria</taxon>
        <taxon>Euarchontoglires</taxon>
        <taxon>Glires</taxon>
        <taxon>Rodentia</taxon>
        <taxon>Myomorpha</taxon>
        <taxon>Muroidea</taxon>
        <taxon>Muridae</taxon>
        <taxon>Murinae</taxon>
        <taxon>Mus</taxon>
        <taxon>Mus</taxon>
    </lineage>
</organism>
<gene>
    <name evidence="1 2" type="primary">Treml1</name>
</gene>
<keyword evidence="1" id="KW-0675">Receptor</keyword>
<protein>
    <submittedName>
        <fullName evidence="1">Triggering receptor expressed on myeloid cells-like 1e</fullName>
    </submittedName>
</protein>